<dbReference type="InterPro" id="IPR011182">
    <property type="entry name" value="L-Asp_DH"/>
</dbReference>
<accession>A0AAF1BR32</accession>
<dbReference type="GO" id="GO:0033735">
    <property type="term" value="F:aspartate dehydrogenase [NAD(P)+] activity"/>
    <property type="evidence" value="ECO:0007669"/>
    <property type="project" value="UniProtKB-EC"/>
</dbReference>
<dbReference type="Proteomes" id="UP000243626">
    <property type="component" value="Chromosome"/>
</dbReference>
<comment type="similarity">
    <text evidence="1 6">Belongs to the L-aspartate dehydrogenase family.</text>
</comment>
<feature type="binding site" evidence="6">
    <location>
        <position position="174"/>
    </location>
    <ligand>
        <name>NAD(+)</name>
        <dbReference type="ChEBI" id="CHEBI:57540"/>
    </ligand>
</feature>
<dbReference type="HAMAP" id="MF_01265">
    <property type="entry name" value="NadX"/>
    <property type="match status" value="1"/>
</dbReference>
<keyword evidence="4 6" id="KW-0560">Oxidoreductase</keyword>
<evidence type="ECO:0000259" key="8">
    <source>
        <dbReference type="Pfam" id="PF03447"/>
    </source>
</evidence>
<dbReference type="InterPro" id="IPR020626">
    <property type="entry name" value="Asp_DH_prok"/>
</dbReference>
<evidence type="ECO:0000313" key="10">
    <source>
        <dbReference type="Proteomes" id="UP000243626"/>
    </source>
</evidence>
<protein>
    <recommendedName>
        <fullName evidence="6">L-aspartate dehydrogenase</fullName>
        <ecNumber evidence="6">1.4.1.21</ecNumber>
    </recommendedName>
</protein>
<comment type="catalytic activity">
    <reaction evidence="6">
        <text>L-aspartate + NAD(+) + H2O = oxaloacetate + NH4(+) + NADH + H(+)</text>
        <dbReference type="Rhea" id="RHEA:11788"/>
        <dbReference type="ChEBI" id="CHEBI:15377"/>
        <dbReference type="ChEBI" id="CHEBI:15378"/>
        <dbReference type="ChEBI" id="CHEBI:16452"/>
        <dbReference type="ChEBI" id="CHEBI:28938"/>
        <dbReference type="ChEBI" id="CHEBI:29991"/>
        <dbReference type="ChEBI" id="CHEBI:57540"/>
        <dbReference type="ChEBI" id="CHEBI:57945"/>
        <dbReference type="EC" id="1.4.1.21"/>
    </reaction>
</comment>
<keyword evidence="2 6" id="KW-0662">Pyridine nucleotide biosynthesis</keyword>
<dbReference type="GO" id="GO:0051287">
    <property type="term" value="F:NAD binding"/>
    <property type="evidence" value="ECO:0007669"/>
    <property type="project" value="UniProtKB-UniRule"/>
</dbReference>
<dbReference type="GO" id="GO:0016639">
    <property type="term" value="F:oxidoreductase activity, acting on the CH-NH2 group of donors, NAD or NADP as acceptor"/>
    <property type="evidence" value="ECO:0007669"/>
    <property type="project" value="UniProtKB-UniRule"/>
</dbReference>
<dbReference type="EC" id="1.4.1.21" evidence="6"/>
<feature type="active site" evidence="6">
    <location>
        <position position="204"/>
    </location>
</feature>
<dbReference type="InterPro" id="IPR036291">
    <property type="entry name" value="NAD(P)-bd_dom_sf"/>
</dbReference>
<reference evidence="9 10" key="2">
    <citation type="submission" date="2023-10" db="EMBL/GenBank/DDBJ databases">
        <authorList>
            <person name="Choi B."/>
        </authorList>
    </citation>
    <scope>NUCLEOTIDE SEQUENCE [LARGE SCALE GENOMIC DNA]</scope>
    <source>
        <strain evidence="9 10">UMB0959</strain>
    </source>
</reference>
<comment type="function">
    <text evidence="6">Specifically catalyzes the NAD or NADP-dependent dehydrogenation of L-aspartate to iminoaspartate.</text>
</comment>
<feature type="domain" description="Aspartate/homoserine dehydrogenase NAD-binding" evidence="8">
    <location>
        <begin position="7"/>
        <end position="111"/>
    </location>
</feature>
<name>A0AAF1BR32_9STAP</name>
<keyword evidence="10" id="KW-1185">Reference proteome</keyword>
<comment type="pathway">
    <text evidence="6">Cofactor biosynthesis; NAD(+) biosynthesis; iminoaspartate from L-aspartate (dehydrogenase route): step 1/1.</text>
</comment>
<dbReference type="NCBIfam" id="NF009829">
    <property type="entry name" value="PRK13303.1-4"/>
    <property type="match status" value="1"/>
</dbReference>
<dbReference type="GO" id="GO:0050661">
    <property type="term" value="F:NADP binding"/>
    <property type="evidence" value="ECO:0007669"/>
    <property type="project" value="UniProtKB-UniRule"/>
</dbReference>
<dbReference type="SUPFAM" id="SSF51735">
    <property type="entry name" value="NAD(P)-binding Rossmann-fold domains"/>
    <property type="match status" value="1"/>
</dbReference>
<evidence type="ECO:0000256" key="4">
    <source>
        <dbReference type="ARBA" id="ARBA00023002"/>
    </source>
</evidence>
<dbReference type="GO" id="GO:0009435">
    <property type="term" value="P:NAD+ biosynthetic process"/>
    <property type="evidence" value="ECO:0007669"/>
    <property type="project" value="UniProtKB-UniRule"/>
</dbReference>
<feature type="domain" description="Aspartate dehydrogenase" evidence="7">
    <location>
        <begin position="152"/>
        <end position="239"/>
    </location>
</feature>
<dbReference type="Gene3D" id="3.30.360.10">
    <property type="entry name" value="Dihydrodipicolinate Reductase, domain 2"/>
    <property type="match status" value="1"/>
</dbReference>
<gene>
    <name evidence="6 9" type="primary">nadX</name>
    <name evidence="9" type="ORF">CJ229_006095</name>
</gene>
<dbReference type="KEGG" id="nmy:CJ229_006095"/>
<comment type="miscellaneous">
    <text evidence="6">The iminoaspartate product is unstable in aqueous solution and can decompose to oxaloacetate and ammonia.</text>
</comment>
<dbReference type="Pfam" id="PF03447">
    <property type="entry name" value="NAD_binding_3"/>
    <property type="match status" value="1"/>
</dbReference>
<organism evidence="9 10">
    <name type="scientific">Nosocomiicoccus massiliensis</name>
    <dbReference type="NCBI Taxonomy" id="1232430"/>
    <lineage>
        <taxon>Bacteria</taxon>
        <taxon>Bacillati</taxon>
        <taxon>Bacillota</taxon>
        <taxon>Bacilli</taxon>
        <taxon>Bacillales</taxon>
        <taxon>Staphylococcaceae</taxon>
        <taxon>Nosocomiicoccus</taxon>
    </lineage>
</organism>
<keyword evidence="3 6" id="KW-0521">NADP</keyword>
<dbReference type="PANTHER" id="PTHR31873:SF6">
    <property type="entry name" value="ASPARTATE DEHYDROGENASE DOMAIN-CONTAINING PROTEIN"/>
    <property type="match status" value="1"/>
</dbReference>
<feature type="binding site" evidence="6">
    <location>
        <position position="116"/>
    </location>
    <ligand>
        <name>NAD(+)</name>
        <dbReference type="ChEBI" id="CHEBI:57540"/>
    </ligand>
</feature>
<proteinExistence type="inferred from homology"/>
<dbReference type="AlphaFoldDB" id="A0AAF1BR32"/>
<dbReference type="PANTHER" id="PTHR31873">
    <property type="entry name" value="L-ASPARTATE DEHYDROGENASE-RELATED"/>
    <property type="match status" value="1"/>
</dbReference>
<dbReference type="InterPro" id="IPR005106">
    <property type="entry name" value="Asp/hSer_DH_NAD-bd"/>
</dbReference>
<evidence type="ECO:0000259" key="7">
    <source>
        <dbReference type="Pfam" id="PF01958"/>
    </source>
</evidence>
<sequence length="252" mass="27368">MNIGLIGAGAIGQFLLKHTKERSDLRITNILVRDKSKYQHLEEAYNVDLYTDLNEFLNSNIDIVVEAANVEVVKTYLKDVLNVKDMMVISIGAFSDTSLLESVSASKHKLYLPSGAVGGLDLIQNVNTLNHLSSVTLTTTKPASSLVDDELSEPTVVFEGDAKEAIDKFPKNMNVSIILSLAGLGIEKTKVRLIADPNATENVHHVKVTGEFGEATIEVKNHPLKENPKTSALAALSVLSSLERLDSNVFIG</sequence>
<dbReference type="Gene3D" id="3.40.50.720">
    <property type="entry name" value="NAD(P)-binding Rossmann-like Domain"/>
    <property type="match status" value="1"/>
</dbReference>
<dbReference type="EMBL" id="CP136964">
    <property type="protein sequence ID" value="WOS95663.1"/>
    <property type="molecule type" value="Genomic_DNA"/>
</dbReference>
<dbReference type="SUPFAM" id="SSF55347">
    <property type="entry name" value="Glyceraldehyde-3-phosphate dehydrogenase-like, C-terminal domain"/>
    <property type="match status" value="1"/>
</dbReference>
<keyword evidence="5 6" id="KW-0520">NAD</keyword>
<dbReference type="InterPro" id="IPR022487">
    <property type="entry name" value="Asp_DH_arc"/>
</dbReference>
<evidence type="ECO:0000256" key="2">
    <source>
        <dbReference type="ARBA" id="ARBA00022642"/>
    </source>
</evidence>
<reference evidence="10" key="1">
    <citation type="submission" date="2017-09" db="EMBL/GenBank/DDBJ databases">
        <title>Bacterial strain isolated from the female urinary microbiota.</title>
        <authorList>
            <person name="Thomas-White K."/>
            <person name="Kumar N."/>
            <person name="Forster S."/>
            <person name="Putonti C."/>
            <person name="Lawley T."/>
            <person name="Wolfe A.J."/>
        </authorList>
    </citation>
    <scope>NUCLEOTIDE SEQUENCE [LARGE SCALE GENOMIC DNA]</scope>
    <source>
        <strain evidence="10">UMB0959</strain>
    </source>
</reference>
<dbReference type="Pfam" id="PF01958">
    <property type="entry name" value="Asp_DH_C"/>
    <property type="match status" value="1"/>
</dbReference>
<comment type="catalytic activity">
    <reaction evidence="6">
        <text>L-aspartate + NADP(+) + H2O = oxaloacetate + NH4(+) + NADPH + H(+)</text>
        <dbReference type="Rhea" id="RHEA:11784"/>
        <dbReference type="ChEBI" id="CHEBI:15377"/>
        <dbReference type="ChEBI" id="CHEBI:15378"/>
        <dbReference type="ChEBI" id="CHEBI:16452"/>
        <dbReference type="ChEBI" id="CHEBI:28938"/>
        <dbReference type="ChEBI" id="CHEBI:29991"/>
        <dbReference type="ChEBI" id="CHEBI:57783"/>
        <dbReference type="ChEBI" id="CHEBI:58349"/>
        <dbReference type="EC" id="1.4.1.21"/>
    </reaction>
</comment>
<dbReference type="InterPro" id="IPR002811">
    <property type="entry name" value="Asp_DH"/>
</dbReference>
<dbReference type="PIRSF" id="PIRSF005227">
    <property type="entry name" value="Asp_dh_NAD_syn"/>
    <property type="match status" value="1"/>
</dbReference>
<evidence type="ECO:0000256" key="3">
    <source>
        <dbReference type="ARBA" id="ARBA00022857"/>
    </source>
</evidence>
<evidence type="ECO:0000313" key="9">
    <source>
        <dbReference type="EMBL" id="WOS95663.1"/>
    </source>
</evidence>
<dbReference type="NCBIfam" id="TIGR03855">
    <property type="entry name" value="NAD_NadX"/>
    <property type="match status" value="1"/>
</dbReference>
<dbReference type="RefSeq" id="WP_102167051.1">
    <property type="nucleotide sequence ID" value="NZ_CP136964.1"/>
</dbReference>
<evidence type="ECO:0000256" key="1">
    <source>
        <dbReference type="ARBA" id="ARBA00008331"/>
    </source>
</evidence>
<evidence type="ECO:0000256" key="5">
    <source>
        <dbReference type="ARBA" id="ARBA00023027"/>
    </source>
</evidence>
<evidence type="ECO:0000256" key="6">
    <source>
        <dbReference type="HAMAP-Rule" id="MF_01265"/>
    </source>
</evidence>
<dbReference type="NCBIfam" id="NF009828">
    <property type="entry name" value="PRK13303.1-3"/>
    <property type="match status" value="1"/>
</dbReference>